<comment type="similarity">
    <text evidence="2">Belongs to the GrpE family.</text>
</comment>
<protein>
    <recommendedName>
        <fullName evidence="5">Nucleotide exchange factor GrpE</fullName>
    </recommendedName>
</protein>
<evidence type="ECO:0000313" key="4">
    <source>
        <dbReference type="Proteomes" id="UP001500064"/>
    </source>
</evidence>
<accession>A0ABN2FBB0</accession>
<dbReference type="Proteomes" id="UP001500064">
    <property type="component" value="Unassembled WGS sequence"/>
</dbReference>
<proteinExistence type="inferred from homology"/>
<dbReference type="Gene3D" id="2.30.22.10">
    <property type="entry name" value="Head domain of nucleotide exchange factor GrpE"/>
    <property type="match status" value="1"/>
</dbReference>
<gene>
    <name evidence="3" type="ORF">GCM10009733_040120</name>
</gene>
<dbReference type="PANTHER" id="PTHR21237">
    <property type="entry name" value="GRPE PROTEIN"/>
    <property type="match status" value="1"/>
</dbReference>
<keyword evidence="4" id="KW-1185">Reference proteome</keyword>
<dbReference type="InterPro" id="IPR000740">
    <property type="entry name" value="GrpE"/>
</dbReference>
<evidence type="ECO:0000256" key="1">
    <source>
        <dbReference type="ARBA" id="ARBA00023186"/>
    </source>
</evidence>
<dbReference type="PANTHER" id="PTHR21237:SF23">
    <property type="entry name" value="GRPE PROTEIN HOMOLOG, MITOCHONDRIAL"/>
    <property type="match status" value="1"/>
</dbReference>
<reference evidence="3 4" key="1">
    <citation type="journal article" date="2019" name="Int. J. Syst. Evol. Microbiol.">
        <title>The Global Catalogue of Microorganisms (GCM) 10K type strain sequencing project: providing services to taxonomists for standard genome sequencing and annotation.</title>
        <authorList>
            <consortium name="The Broad Institute Genomics Platform"/>
            <consortium name="The Broad Institute Genome Sequencing Center for Infectious Disease"/>
            <person name="Wu L."/>
            <person name="Ma J."/>
        </authorList>
    </citation>
    <scope>NUCLEOTIDE SEQUENCE [LARGE SCALE GENOMIC DNA]</scope>
    <source>
        <strain evidence="3 4">JCM 13929</strain>
    </source>
</reference>
<sequence>MSELQTIQEDLAGLLDLFRRRLLTDRENREATAALSEQLGWMRQSMEGAALRPLLYDLVLLADRIESVDEADTDFAKSLHAELLAVLEKYGVAPVARQDGPFDPEVQEVLSTVITEDGGRHGEVARIVRNGYLLGDRVLRPQQVQVYMCRP</sequence>
<dbReference type="SUPFAM" id="SSF51064">
    <property type="entry name" value="Head domain of nucleotide exchange factor GrpE"/>
    <property type="match status" value="1"/>
</dbReference>
<evidence type="ECO:0008006" key="5">
    <source>
        <dbReference type="Google" id="ProtNLM"/>
    </source>
</evidence>
<evidence type="ECO:0000313" key="3">
    <source>
        <dbReference type="EMBL" id="GAA1638952.1"/>
    </source>
</evidence>
<name>A0ABN2FBB0_9ACTN</name>
<dbReference type="EMBL" id="BAAAMU010000026">
    <property type="protein sequence ID" value="GAA1638952.1"/>
    <property type="molecule type" value="Genomic_DNA"/>
</dbReference>
<dbReference type="RefSeq" id="WP_346106776.1">
    <property type="nucleotide sequence ID" value="NZ_BAAAMU010000026.1"/>
</dbReference>
<dbReference type="PRINTS" id="PR00773">
    <property type="entry name" value="GRPEPROTEIN"/>
</dbReference>
<dbReference type="Pfam" id="PF01025">
    <property type="entry name" value="GrpE"/>
    <property type="match status" value="1"/>
</dbReference>
<evidence type="ECO:0000256" key="2">
    <source>
        <dbReference type="RuleBase" id="RU004478"/>
    </source>
</evidence>
<comment type="caution">
    <text evidence="3">The sequence shown here is derived from an EMBL/GenBank/DDBJ whole genome shotgun (WGS) entry which is preliminary data.</text>
</comment>
<keyword evidence="1" id="KW-0143">Chaperone</keyword>
<organism evidence="3 4">
    <name type="scientific">Nonomuraea maheshkhaliensis</name>
    <dbReference type="NCBI Taxonomy" id="419590"/>
    <lineage>
        <taxon>Bacteria</taxon>
        <taxon>Bacillati</taxon>
        <taxon>Actinomycetota</taxon>
        <taxon>Actinomycetes</taxon>
        <taxon>Streptosporangiales</taxon>
        <taxon>Streptosporangiaceae</taxon>
        <taxon>Nonomuraea</taxon>
    </lineage>
</organism>
<dbReference type="InterPro" id="IPR009012">
    <property type="entry name" value="GrpE_head"/>
</dbReference>